<feature type="active site" description="Proton donor/acceptor" evidence="2">
    <location>
        <position position="197"/>
    </location>
</feature>
<sequence length="289" mass="31865">MSEVELVQPELVWDIQAELGEGPVWDAARGAVWFVDIKGRKLHRYTPATGEKRSWDTPDQTGFALPAEDGSLVCGVRGGLYRFDPDQGDFSRFQPVEEDRPQNRLNDGFVAPDGSLWFGSMDDSEQVETGALYRWFQGELTRHDDGYGVTNGPCLSPDGRTLYHHDTLKKTVLAFDHADGVISNRRVFAVTEDGYADGPSMDAAGVLHVGLFNGWGVARYAPDGTRIGKIDMPVQTVTKAAFGGPDLRDLYMTTAWLGNADKRADQPTLGGLYCTRVETPGLPQNRIRL</sequence>
<dbReference type="PANTHER" id="PTHR10907">
    <property type="entry name" value="REGUCALCIN"/>
    <property type="match status" value="1"/>
</dbReference>
<reference evidence="5 6" key="1">
    <citation type="submission" date="2019-03" db="EMBL/GenBank/DDBJ databases">
        <title>Draft genome of Brevundimonas sp. a heavy metal resistant soil bacteria.</title>
        <authorList>
            <person name="Soto J."/>
        </authorList>
    </citation>
    <scope>NUCLEOTIDE SEQUENCE [LARGE SCALE GENOMIC DNA]</scope>
    <source>
        <strain evidence="5 6">B-10</strain>
    </source>
</reference>
<dbReference type="PANTHER" id="PTHR10907:SF47">
    <property type="entry name" value="REGUCALCIN"/>
    <property type="match status" value="1"/>
</dbReference>
<dbReference type="AlphaFoldDB" id="A0A4Y9RX32"/>
<dbReference type="Gene3D" id="2.120.10.30">
    <property type="entry name" value="TolB, C-terminal domain"/>
    <property type="match status" value="1"/>
</dbReference>
<comment type="similarity">
    <text evidence="1">Belongs to the SMP-30/CGR1 family.</text>
</comment>
<proteinExistence type="inferred from homology"/>
<evidence type="ECO:0000256" key="2">
    <source>
        <dbReference type="PIRSR" id="PIRSR605511-1"/>
    </source>
</evidence>
<dbReference type="EMBL" id="SPVH01000006">
    <property type="protein sequence ID" value="TFW12326.1"/>
    <property type="molecule type" value="Genomic_DNA"/>
</dbReference>
<organism evidence="5 6">
    <name type="scientific">Brevundimonas intermedia</name>
    <dbReference type="NCBI Taxonomy" id="74315"/>
    <lineage>
        <taxon>Bacteria</taxon>
        <taxon>Pseudomonadati</taxon>
        <taxon>Pseudomonadota</taxon>
        <taxon>Alphaproteobacteria</taxon>
        <taxon>Caulobacterales</taxon>
        <taxon>Caulobacteraceae</taxon>
        <taxon>Brevundimonas</taxon>
    </lineage>
</organism>
<name>A0A4Y9RX32_9CAUL</name>
<feature type="binding site" evidence="3">
    <location>
        <position position="104"/>
    </location>
    <ligand>
        <name>substrate</name>
    </ligand>
</feature>
<dbReference type="Pfam" id="PF08450">
    <property type="entry name" value="SGL"/>
    <property type="match status" value="1"/>
</dbReference>
<feature type="domain" description="SMP-30/Gluconolactonase/LRE-like region" evidence="4">
    <location>
        <begin position="19"/>
        <end position="255"/>
    </location>
</feature>
<feature type="binding site" evidence="3">
    <location>
        <position position="197"/>
    </location>
    <ligand>
        <name>a divalent metal cation</name>
        <dbReference type="ChEBI" id="CHEBI:60240"/>
    </ligand>
</feature>
<keyword evidence="3" id="KW-0862">Zinc</keyword>
<dbReference type="PRINTS" id="PR01790">
    <property type="entry name" value="SMP30FAMILY"/>
</dbReference>
<dbReference type="OrthoDB" id="2633250at2"/>
<keyword evidence="6" id="KW-1185">Reference proteome</keyword>
<evidence type="ECO:0000256" key="1">
    <source>
        <dbReference type="ARBA" id="ARBA00008853"/>
    </source>
</evidence>
<dbReference type="SUPFAM" id="SSF63829">
    <property type="entry name" value="Calcium-dependent phosphotriesterase"/>
    <property type="match status" value="1"/>
</dbReference>
<dbReference type="RefSeq" id="WP_135194806.1">
    <property type="nucleotide sequence ID" value="NZ_SPVH01000006.1"/>
</dbReference>
<comment type="cofactor">
    <cofactor evidence="3">
        <name>Zn(2+)</name>
        <dbReference type="ChEBI" id="CHEBI:29105"/>
    </cofactor>
    <text evidence="3">Binds 1 divalent metal cation per subunit.</text>
</comment>
<evidence type="ECO:0000256" key="3">
    <source>
        <dbReference type="PIRSR" id="PIRSR605511-2"/>
    </source>
</evidence>
<gene>
    <name evidence="5" type="ORF">EGY25_09895</name>
</gene>
<evidence type="ECO:0000259" key="4">
    <source>
        <dbReference type="Pfam" id="PF08450"/>
    </source>
</evidence>
<protein>
    <submittedName>
        <fullName evidence="5">SMP-30/gluconolactonase/LRE family protein</fullName>
    </submittedName>
</protein>
<feature type="binding site" evidence="3">
    <location>
        <position position="21"/>
    </location>
    <ligand>
        <name>a divalent metal cation</name>
        <dbReference type="ChEBI" id="CHEBI:60240"/>
    </ligand>
</feature>
<accession>A0A4Y9RX32</accession>
<feature type="binding site" evidence="3">
    <location>
        <position position="151"/>
    </location>
    <ligand>
        <name>a divalent metal cation</name>
        <dbReference type="ChEBI" id="CHEBI:60240"/>
    </ligand>
</feature>
<dbReference type="InterPro" id="IPR005511">
    <property type="entry name" value="SMP-30"/>
</dbReference>
<dbReference type="InterPro" id="IPR013658">
    <property type="entry name" value="SGL"/>
</dbReference>
<comment type="caution">
    <text evidence="5">The sequence shown here is derived from an EMBL/GenBank/DDBJ whole genome shotgun (WGS) entry which is preliminary data.</text>
</comment>
<evidence type="ECO:0000313" key="5">
    <source>
        <dbReference type="EMBL" id="TFW12326.1"/>
    </source>
</evidence>
<dbReference type="Proteomes" id="UP000298216">
    <property type="component" value="Unassembled WGS sequence"/>
</dbReference>
<feature type="binding site" evidence="3">
    <location>
        <position position="106"/>
    </location>
    <ligand>
        <name>substrate</name>
    </ligand>
</feature>
<evidence type="ECO:0000313" key="6">
    <source>
        <dbReference type="Proteomes" id="UP000298216"/>
    </source>
</evidence>
<dbReference type="GO" id="GO:0004341">
    <property type="term" value="F:gluconolactonase activity"/>
    <property type="evidence" value="ECO:0007669"/>
    <property type="project" value="TreeGrafter"/>
</dbReference>
<keyword evidence="3" id="KW-0479">Metal-binding</keyword>
<dbReference type="GO" id="GO:0019853">
    <property type="term" value="P:L-ascorbic acid biosynthetic process"/>
    <property type="evidence" value="ECO:0007669"/>
    <property type="project" value="TreeGrafter"/>
</dbReference>
<dbReference type="InterPro" id="IPR011042">
    <property type="entry name" value="6-blade_b-propeller_TolB-like"/>
</dbReference>
<dbReference type="GO" id="GO:0005509">
    <property type="term" value="F:calcium ion binding"/>
    <property type="evidence" value="ECO:0007669"/>
    <property type="project" value="TreeGrafter"/>
</dbReference>